<name>A0A426X6K1_ENSVE</name>
<evidence type="ECO:0000256" key="1">
    <source>
        <dbReference type="ARBA" id="ARBA00006997"/>
    </source>
</evidence>
<dbReference type="Gene3D" id="3.40.50.300">
    <property type="entry name" value="P-loop containing nucleotide triphosphate hydrolases"/>
    <property type="match status" value="1"/>
</dbReference>
<protein>
    <recommendedName>
        <fullName evidence="4">Shikimate kinase</fullName>
    </recommendedName>
</protein>
<dbReference type="PANTHER" id="PTHR21087:SF26">
    <property type="entry name" value="SHIKIMATE KINASE 3, CHLOROPLASTIC"/>
    <property type="match status" value="1"/>
</dbReference>
<dbReference type="Proteomes" id="UP000287651">
    <property type="component" value="Unassembled WGS sequence"/>
</dbReference>
<dbReference type="Pfam" id="PF01202">
    <property type="entry name" value="SKI"/>
    <property type="match status" value="1"/>
</dbReference>
<comment type="caution">
    <text evidence="2">The sequence shown here is derived from an EMBL/GenBank/DDBJ whole genome shotgun (WGS) entry which is preliminary data.</text>
</comment>
<comment type="similarity">
    <text evidence="1">Belongs to the shikimate kinase family.</text>
</comment>
<dbReference type="SUPFAM" id="SSF52540">
    <property type="entry name" value="P-loop containing nucleoside triphosphate hydrolases"/>
    <property type="match status" value="1"/>
</dbReference>
<reference evidence="2 3" key="1">
    <citation type="journal article" date="2014" name="Agronomy (Basel)">
        <title>A Draft Genome Sequence for Ensete ventricosum, the Drought-Tolerant Tree Against Hunger.</title>
        <authorList>
            <person name="Harrison J."/>
            <person name="Moore K.A."/>
            <person name="Paszkiewicz K."/>
            <person name="Jones T."/>
            <person name="Grant M."/>
            <person name="Ambacheew D."/>
            <person name="Muzemil S."/>
            <person name="Studholme D.J."/>
        </authorList>
    </citation>
    <scope>NUCLEOTIDE SEQUENCE [LARGE SCALE GENOMIC DNA]</scope>
</reference>
<dbReference type="GO" id="GO:0009507">
    <property type="term" value="C:chloroplast"/>
    <property type="evidence" value="ECO:0007669"/>
    <property type="project" value="TreeGrafter"/>
</dbReference>
<dbReference type="InterPro" id="IPR027417">
    <property type="entry name" value="P-loop_NTPase"/>
</dbReference>
<sequence length="167" mass="18188">MEVAAALSLQSCSLIGLDGSGNRNGCSVRLPNRWSEQRKVQAVRFGDPKKTGAPLRSGYPELKIACCSKKNTGSENFHNSVDAALILKSKVLKDLSSMHRLVVATGGGAVIRPINWKYMKQGLTVWLDVPLEALARRIAAVGTASRPLLHQESGDPYKKVYLSPKHH</sequence>
<proteinExistence type="inferred from homology"/>
<dbReference type="PANTHER" id="PTHR21087">
    <property type="entry name" value="SHIKIMATE KINASE"/>
    <property type="match status" value="1"/>
</dbReference>
<accession>A0A426X6K1</accession>
<evidence type="ECO:0000313" key="3">
    <source>
        <dbReference type="Proteomes" id="UP000287651"/>
    </source>
</evidence>
<dbReference type="GO" id="GO:0004765">
    <property type="term" value="F:shikimate kinase activity"/>
    <property type="evidence" value="ECO:0007669"/>
    <property type="project" value="TreeGrafter"/>
</dbReference>
<dbReference type="InterPro" id="IPR031322">
    <property type="entry name" value="Shikimate/glucono_kinase"/>
</dbReference>
<dbReference type="EMBL" id="AMZH03025581">
    <property type="protein sequence ID" value="RRT35111.1"/>
    <property type="molecule type" value="Genomic_DNA"/>
</dbReference>
<organism evidence="2 3">
    <name type="scientific">Ensete ventricosum</name>
    <name type="common">Abyssinian banana</name>
    <name type="synonym">Musa ensete</name>
    <dbReference type="NCBI Taxonomy" id="4639"/>
    <lineage>
        <taxon>Eukaryota</taxon>
        <taxon>Viridiplantae</taxon>
        <taxon>Streptophyta</taxon>
        <taxon>Embryophyta</taxon>
        <taxon>Tracheophyta</taxon>
        <taxon>Spermatophyta</taxon>
        <taxon>Magnoliopsida</taxon>
        <taxon>Liliopsida</taxon>
        <taxon>Zingiberales</taxon>
        <taxon>Musaceae</taxon>
        <taxon>Ensete</taxon>
    </lineage>
</organism>
<dbReference type="AlphaFoldDB" id="A0A426X6K1"/>
<dbReference type="GO" id="GO:0005829">
    <property type="term" value="C:cytosol"/>
    <property type="evidence" value="ECO:0007669"/>
    <property type="project" value="TreeGrafter"/>
</dbReference>
<gene>
    <name evidence="2" type="ORF">B296_00043561</name>
</gene>
<evidence type="ECO:0000313" key="2">
    <source>
        <dbReference type="EMBL" id="RRT35111.1"/>
    </source>
</evidence>
<evidence type="ECO:0008006" key="4">
    <source>
        <dbReference type="Google" id="ProtNLM"/>
    </source>
</evidence>